<comment type="caution">
    <text evidence="8">The sequence shown here is derived from an EMBL/GenBank/DDBJ whole genome shotgun (WGS) entry which is preliminary data.</text>
</comment>
<dbReference type="EMBL" id="LSBJ02000009">
    <property type="protein sequence ID" value="OAQ60188.1"/>
    <property type="molecule type" value="Genomic_DNA"/>
</dbReference>
<evidence type="ECO:0000256" key="4">
    <source>
        <dbReference type="ARBA" id="ARBA00022692"/>
    </source>
</evidence>
<feature type="transmembrane region" description="Helical" evidence="7">
    <location>
        <begin position="23"/>
        <end position="44"/>
    </location>
</feature>
<dbReference type="SUPFAM" id="SSF103473">
    <property type="entry name" value="MFS general substrate transporter"/>
    <property type="match status" value="1"/>
</dbReference>
<dbReference type="Gene3D" id="1.20.1250.20">
    <property type="entry name" value="MFS general substrate transporter like domains"/>
    <property type="match status" value="1"/>
</dbReference>
<comment type="similarity">
    <text evidence="2">Belongs to the major facilitator superfamily. TCR/Tet family.</text>
</comment>
<evidence type="ECO:0000256" key="2">
    <source>
        <dbReference type="ARBA" id="ARBA00007520"/>
    </source>
</evidence>
<name>A0A179F438_METCM</name>
<keyword evidence="6 7" id="KW-0472">Membrane</keyword>
<feature type="transmembrane region" description="Helical" evidence="7">
    <location>
        <begin position="169"/>
        <end position="189"/>
    </location>
</feature>
<dbReference type="GeneID" id="28852944"/>
<dbReference type="GO" id="GO:0005886">
    <property type="term" value="C:plasma membrane"/>
    <property type="evidence" value="ECO:0007669"/>
    <property type="project" value="TreeGrafter"/>
</dbReference>
<feature type="transmembrane region" description="Helical" evidence="7">
    <location>
        <begin position="261"/>
        <end position="280"/>
    </location>
</feature>
<comment type="subcellular location">
    <subcellularLocation>
        <location evidence="1">Membrane</location>
        <topology evidence="1">Multi-pass membrane protein</topology>
    </subcellularLocation>
</comment>
<feature type="transmembrane region" description="Helical" evidence="7">
    <location>
        <begin position="301"/>
        <end position="323"/>
    </location>
</feature>
<dbReference type="InterPro" id="IPR036259">
    <property type="entry name" value="MFS_trans_sf"/>
</dbReference>
<evidence type="ECO:0000256" key="1">
    <source>
        <dbReference type="ARBA" id="ARBA00004141"/>
    </source>
</evidence>
<evidence type="ECO:0000313" key="8">
    <source>
        <dbReference type="EMBL" id="OAQ60188.1"/>
    </source>
</evidence>
<feature type="transmembrane region" description="Helical" evidence="7">
    <location>
        <begin position="234"/>
        <end position="255"/>
    </location>
</feature>
<feature type="transmembrane region" description="Helical" evidence="7">
    <location>
        <begin position="378"/>
        <end position="400"/>
    </location>
</feature>
<keyword evidence="4 7" id="KW-0812">Transmembrane</keyword>
<evidence type="ECO:0000256" key="6">
    <source>
        <dbReference type="ARBA" id="ARBA00023136"/>
    </source>
</evidence>
<feature type="transmembrane region" description="Helical" evidence="7">
    <location>
        <begin position="209"/>
        <end position="227"/>
    </location>
</feature>
<feature type="transmembrane region" description="Helical" evidence="7">
    <location>
        <begin position="127"/>
        <end position="148"/>
    </location>
</feature>
<dbReference type="OrthoDB" id="10021397at2759"/>
<keyword evidence="5 7" id="KW-1133">Transmembrane helix</keyword>
<keyword evidence="9" id="KW-1185">Reference proteome</keyword>
<organism evidence="8 9">
    <name type="scientific">Pochonia chlamydosporia 170</name>
    <dbReference type="NCBI Taxonomy" id="1380566"/>
    <lineage>
        <taxon>Eukaryota</taxon>
        <taxon>Fungi</taxon>
        <taxon>Dikarya</taxon>
        <taxon>Ascomycota</taxon>
        <taxon>Pezizomycotina</taxon>
        <taxon>Sordariomycetes</taxon>
        <taxon>Hypocreomycetidae</taxon>
        <taxon>Hypocreales</taxon>
        <taxon>Clavicipitaceae</taxon>
        <taxon>Pochonia</taxon>
    </lineage>
</organism>
<evidence type="ECO:0000256" key="5">
    <source>
        <dbReference type="ARBA" id="ARBA00022989"/>
    </source>
</evidence>
<evidence type="ECO:0000256" key="3">
    <source>
        <dbReference type="ARBA" id="ARBA00022448"/>
    </source>
</evidence>
<keyword evidence="3" id="KW-0813">Transport</keyword>
<dbReference type="RefSeq" id="XP_018138098.1">
    <property type="nucleotide sequence ID" value="XM_018288950.1"/>
</dbReference>
<dbReference type="GO" id="GO:0022857">
    <property type="term" value="F:transmembrane transporter activity"/>
    <property type="evidence" value="ECO:0007669"/>
    <property type="project" value="TreeGrafter"/>
</dbReference>
<evidence type="ECO:0000313" key="9">
    <source>
        <dbReference type="Proteomes" id="UP000078397"/>
    </source>
</evidence>
<gene>
    <name evidence="8" type="ORF">VFPPC_10615</name>
</gene>
<accession>A0A179F438</accession>
<dbReference type="AlphaFoldDB" id="A0A179F438"/>
<sequence>MGAAGAFVQNMTYLTLFSTQERLPMYVAAVSSVWAIGLIIGGPIGSIFARDFNWRWAIYFPIPCVGAALILGVLCIPNYSFVFPQVSILQRLMHIDPLGLLLNMLVPFLFAIAVTFPNVVWDWLPGSYSVLWTIFGLFCTFWIAQQHWCLLTRPEERALPIHILPRTDLLPIWISTACAGSTYAITIYYTPLFYAFCQGLDAIDQMVKLLPFTLIFIFTAMLTGRLLSVMKLYGVIYVSGGFIVANGSVIMAALMSKKTVTGSQIMGLEALIGVGLGLHFQHGLAISDIINKSRQDRIDSLLICNMAQMGGIAVTLAVAGSLFQNIGYDLLLDALGQGAFSPHEIREALAGVTSTVRKNPLLLEKATEAVAVAISREFFISTSAGLICLFCGLCMSGKFLD</sequence>
<dbReference type="Proteomes" id="UP000078397">
    <property type="component" value="Unassembled WGS sequence"/>
</dbReference>
<feature type="transmembrane region" description="Helical" evidence="7">
    <location>
        <begin position="100"/>
        <end position="121"/>
    </location>
</feature>
<proteinExistence type="inferred from homology"/>
<dbReference type="PANTHER" id="PTHR23501:SF12">
    <property type="entry name" value="MAJOR FACILITATOR SUPERFAMILY (MFS) PROFILE DOMAIN-CONTAINING PROTEIN-RELATED"/>
    <property type="match status" value="1"/>
</dbReference>
<evidence type="ECO:0000256" key="7">
    <source>
        <dbReference type="SAM" id="Phobius"/>
    </source>
</evidence>
<dbReference type="KEGG" id="pchm:VFPPC_10615"/>
<dbReference type="PANTHER" id="PTHR23501">
    <property type="entry name" value="MAJOR FACILITATOR SUPERFAMILY"/>
    <property type="match status" value="1"/>
</dbReference>
<feature type="transmembrane region" description="Helical" evidence="7">
    <location>
        <begin position="56"/>
        <end position="79"/>
    </location>
</feature>
<protein>
    <submittedName>
        <fullName evidence="8">Efflux pump antibiotic resistance protein</fullName>
    </submittedName>
</protein>
<reference evidence="8 9" key="1">
    <citation type="journal article" date="2016" name="PLoS Pathog.">
        <title>Biosynthesis of antibiotic leucinostatins in bio-control fungus Purpureocillium lilacinum and their inhibition on phytophthora revealed by genome mining.</title>
        <authorList>
            <person name="Wang G."/>
            <person name="Liu Z."/>
            <person name="Lin R."/>
            <person name="Li E."/>
            <person name="Mao Z."/>
            <person name="Ling J."/>
            <person name="Yang Y."/>
            <person name="Yin W.B."/>
            <person name="Xie B."/>
        </authorList>
    </citation>
    <scope>NUCLEOTIDE SEQUENCE [LARGE SCALE GENOMIC DNA]</scope>
    <source>
        <strain evidence="8">170</strain>
    </source>
</reference>